<comment type="caution">
    <text evidence="1">The sequence shown here is derived from an EMBL/GenBank/DDBJ whole genome shotgun (WGS) entry which is preliminary data.</text>
</comment>
<proteinExistence type="predicted"/>
<organism evidence="1 2">
    <name type="scientific">Solanum commersonii</name>
    <name type="common">Commerson's wild potato</name>
    <name type="synonym">Commerson's nightshade</name>
    <dbReference type="NCBI Taxonomy" id="4109"/>
    <lineage>
        <taxon>Eukaryota</taxon>
        <taxon>Viridiplantae</taxon>
        <taxon>Streptophyta</taxon>
        <taxon>Embryophyta</taxon>
        <taxon>Tracheophyta</taxon>
        <taxon>Spermatophyta</taxon>
        <taxon>Magnoliopsida</taxon>
        <taxon>eudicotyledons</taxon>
        <taxon>Gunneridae</taxon>
        <taxon>Pentapetalae</taxon>
        <taxon>asterids</taxon>
        <taxon>lamiids</taxon>
        <taxon>Solanales</taxon>
        <taxon>Solanaceae</taxon>
        <taxon>Solanoideae</taxon>
        <taxon>Solaneae</taxon>
        <taxon>Solanum</taxon>
    </lineage>
</organism>
<gene>
    <name evidence="1" type="ORF">H5410_048534</name>
</gene>
<dbReference type="Proteomes" id="UP000824120">
    <property type="component" value="Chromosome 9"/>
</dbReference>
<reference evidence="1 2" key="1">
    <citation type="submission" date="2020-09" db="EMBL/GenBank/DDBJ databases">
        <title>De no assembly of potato wild relative species, Solanum commersonii.</title>
        <authorList>
            <person name="Cho K."/>
        </authorList>
    </citation>
    <scope>NUCLEOTIDE SEQUENCE [LARGE SCALE GENOMIC DNA]</scope>
    <source>
        <strain evidence="1">LZ3.2</strain>
        <tissue evidence="1">Leaf</tissue>
    </source>
</reference>
<evidence type="ECO:0000313" key="1">
    <source>
        <dbReference type="EMBL" id="KAG5588100.1"/>
    </source>
</evidence>
<dbReference type="AlphaFoldDB" id="A0A9J5XLC8"/>
<dbReference type="EMBL" id="JACXVP010000009">
    <property type="protein sequence ID" value="KAG5588100.1"/>
    <property type="molecule type" value="Genomic_DNA"/>
</dbReference>
<name>A0A9J5XLC8_SOLCO</name>
<evidence type="ECO:0000313" key="2">
    <source>
        <dbReference type="Proteomes" id="UP000824120"/>
    </source>
</evidence>
<sequence>MIRSCIATLQKFHLCLYYGATTNNPFPTHSLSPLAQPILTRPNPFFLCNFNAYNNNTITETHPCDLLLLLHESASPAAHVTQNSPETRLDRTRERCKRPHTRLLLPHASTNINSLGPALQQLPILIFSIRILGDFEIHWSFVGVYRDLTCGVDITCFSSFVPVAAPRKDNQLAGNKYPSNAHVCDSEYNTSIYCNQLNCVPSPYSDHNTNVYPFVNCESLHFLGHENHHNLPLLDL</sequence>
<accession>A0A9J5XLC8</accession>
<protein>
    <submittedName>
        <fullName evidence="1">Uncharacterized protein</fullName>
    </submittedName>
</protein>
<keyword evidence="2" id="KW-1185">Reference proteome</keyword>